<proteinExistence type="predicted"/>
<evidence type="ECO:0000256" key="2">
    <source>
        <dbReference type="ARBA" id="ARBA00023125"/>
    </source>
</evidence>
<accession>A0A3P1WY52</accession>
<dbReference type="PANTHER" id="PTHR46796">
    <property type="entry name" value="HTH-TYPE TRANSCRIPTIONAL ACTIVATOR RHAS-RELATED"/>
    <property type="match status" value="1"/>
</dbReference>
<gene>
    <name evidence="5" type="ORF">EII35_05090</name>
</gene>
<dbReference type="InterPro" id="IPR018060">
    <property type="entry name" value="HTH_AraC"/>
</dbReference>
<sequence length="281" mass="30633">MVRRQHRRHHRADPRLRWLLGAVPDSGPRPGGAGDGVNREALAIEAARFLNDHLTEAITVQDLADHLAWSPAHLTRTFTAVVGTSPIRYLAAQRFQAAKRLLVVEQLSVLDACHEVGFTSVGTFTRRFTSDVGLAPGQFRRAADRVSEIELGPVSLWQPGLRTRVRVRVDMSPDVALGPLPYQWVGTFPTPVPSGPPVTGTLRRGVDEVELPFHPAAPWLLVMVTPSSADIGDHLWPSAPLVARHPVPLTGCEGTVTLRPGAAEPWNHPVLVALAALYPRI</sequence>
<evidence type="ECO:0000313" key="6">
    <source>
        <dbReference type="Proteomes" id="UP000280935"/>
    </source>
</evidence>
<evidence type="ECO:0000259" key="4">
    <source>
        <dbReference type="PROSITE" id="PS01124"/>
    </source>
</evidence>
<dbReference type="Gene3D" id="1.10.10.60">
    <property type="entry name" value="Homeodomain-like"/>
    <property type="match status" value="1"/>
</dbReference>
<feature type="domain" description="HTH araC/xylS-type" evidence="4">
    <location>
        <begin position="44"/>
        <end position="142"/>
    </location>
</feature>
<dbReference type="InterPro" id="IPR050204">
    <property type="entry name" value="AraC_XylS_family_regulators"/>
</dbReference>
<dbReference type="Pfam" id="PF12833">
    <property type="entry name" value="HTH_18"/>
    <property type="match status" value="1"/>
</dbReference>
<dbReference type="PROSITE" id="PS01124">
    <property type="entry name" value="HTH_ARAC_FAMILY_2"/>
    <property type="match status" value="1"/>
</dbReference>
<keyword evidence="3" id="KW-0804">Transcription</keyword>
<dbReference type="OrthoDB" id="2060755at2"/>
<reference evidence="5 6" key="1">
    <citation type="submission" date="2018-11" db="EMBL/GenBank/DDBJ databases">
        <title>Genomes From Bacteria Associated with the Canine Oral Cavity: a Test Case for Automated Genome-Based Taxonomic Assignment.</title>
        <authorList>
            <person name="Coil D.A."/>
            <person name="Jospin G."/>
            <person name="Darling A.E."/>
            <person name="Wallis C."/>
            <person name="Davis I.J."/>
            <person name="Harris S."/>
            <person name="Eisen J.A."/>
            <person name="Holcombe L.J."/>
            <person name="O'Flynn C."/>
        </authorList>
    </citation>
    <scope>NUCLEOTIDE SEQUENCE [LARGE SCALE GENOMIC DNA]</scope>
    <source>
        <strain evidence="5 6">OH2822_COT-296</strain>
    </source>
</reference>
<evidence type="ECO:0000256" key="1">
    <source>
        <dbReference type="ARBA" id="ARBA00023015"/>
    </source>
</evidence>
<comment type="caution">
    <text evidence="5">The sequence shown here is derived from an EMBL/GenBank/DDBJ whole genome shotgun (WGS) entry which is preliminary data.</text>
</comment>
<organism evidence="5 6">
    <name type="scientific">Arachnia propionica</name>
    <dbReference type="NCBI Taxonomy" id="1750"/>
    <lineage>
        <taxon>Bacteria</taxon>
        <taxon>Bacillati</taxon>
        <taxon>Actinomycetota</taxon>
        <taxon>Actinomycetes</taxon>
        <taxon>Propionibacteriales</taxon>
        <taxon>Propionibacteriaceae</taxon>
        <taxon>Arachnia</taxon>
    </lineage>
</organism>
<dbReference type="GO" id="GO:0003700">
    <property type="term" value="F:DNA-binding transcription factor activity"/>
    <property type="evidence" value="ECO:0007669"/>
    <property type="project" value="InterPro"/>
</dbReference>
<evidence type="ECO:0000256" key="3">
    <source>
        <dbReference type="ARBA" id="ARBA00023163"/>
    </source>
</evidence>
<protein>
    <submittedName>
        <fullName evidence="5">AraC family transcriptional regulator</fullName>
    </submittedName>
</protein>
<keyword evidence="1" id="KW-0805">Transcription regulation</keyword>
<dbReference type="Proteomes" id="UP000280935">
    <property type="component" value="Unassembled WGS sequence"/>
</dbReference>
<name>A0A3P1WY52_9ACTN</name>
<keyword evidence="2" id="KW-0238">DNA-binding</keyword>
<dbReference type="SMART" id="SM00342">
    <property type="entry name" value="HTH_ARAC"/>
    <property type="match status" value="1"/>
</dbReference>
<dbReference type="InterPro" id="IPR009057">
    <property type="entry name" value="Homeodomain-like_sf"/>
</dbReference>
<dbReference type="EMBL" id="RQYT01000007">
    <property type="protein sequence ID" value="RRD50330.1"/>
    <property type="molecule type" value="Genomic_DNA"/>
</dbReference>
<dbReference type="GO" id="GO:0043565">
    <property type="term" value="F:sequence-specific DNA binding"/>
    <property type="evidence" value="ECO:0007669"/>
    <property type="project" value="InterPro"/>
</dbReference>
<dbReference type="PANTHER" id="PTHR46796:SF14">
    <property type="entry name" value="TRANSCRIPTIONAL REGULATORY PROTEIN"/>
    <property type="match status" value="1"/>
</dbReference>
<dbReference type="SUPFAM" id="SSF46689">
    <property type="entry name" value="Homeodomain-like"/>
    <property type="match status" value="2"/>
</dbReference>
<dbReference type="AlphaFoldDB" id="A0A3P1WY52"/>
<evidence type="ECO:0000313" key="5">
    <source>
        <dbReference type="EMBL" id="RRD50330.1"/>
    </source>
</evidence>